<gene>
    <name evidence="9" type="ORF">MNEG_7324</name>
</gene>
<feature type="transmembrane region" description="Helical" evidence="7">
    <location>
        <begin position="640"/>
        <end position="661"/>
    </location>
</feature>
<evidence type="ECO:0000256" key="6">
    <source>
        <dbReference type="SAM" id="MobiDB-lite"/>
    </source>
</evidence>
<feature type="compositionally biased region" description="Low complexity" evidence="6">
    <location>
        <begin position="227"/>
        <end position="237"/>
    </location>
</feature>
<feature type="compositionally biased region" description="Low complexity" evidence="6">
    <location>
        <begin position="166"/>
        <end position="175"/>
    </location>
</feature>
<feature type="compositionally biased region" description="Acidic residues" evidence="6">
    <location>
        <begin position="255"/>
        <end position="271"/>
    </location>
</feature>
<feature type="compositionally biased region" description="Low complexity" evidence="6">
    <location>
        <begin position="480"/>
        <end position="500"/>
    </location>
</feature>
<dbReference type="SMART" id="SM00338">
    <property type="entry name" value="BRLZ"/>
    <property type="match status" value="1"/>
</dbReference>
<evidence type="ECO:0000256" key="1">
    <source>
        <dbReference type="ARBA" id="ARBA00004123"/>
    </source>
</evidence>
<keyword evidence="4" id="KW-0539">Nucleus</keyword>
<feature type="transmembrane region" description="Helical" evidence="7">
    <location>
        <begin position="589"/>
        <end position="620"/>
    </location>
</feature>
<proteinExistence type="predicted"/>
<dbReference type="AlphaFoldDB" id="A0A0D2MBN6"/>
<dbReference type="GeneID" id="25740200"/>
<dbReference type="KEGG" id="mng:MNEG_7324"/>
<dbReference type="Gene3D" id="1.20.5.170">
    <property type="match status" value="1"/>
</dbReference>
<dbReference type="PANTHER" id="PTHR19304">
    <property type="entry name" value="CYCLIC-AMP RESPONSE ELEMENT BINDING PROTEIN"/>
    <property type="match status" value="1"/>
</dbReference>
<dbReference type="PROSITE" id="PS50217">
    <property type="entry name" value="BZIP"/>
    <property type="match status" value="1"/>
</dbReference>
<keyword evidence="3" id="KW-0804">Transcription</keyword>
<dbReference type="GO" id="GO:0003700">
    <property type="term" value="F:DNA-binding transcription factor activity"/>
    <property type="evidence" value="ECO:0007669"/>
    <property type="project" value="InterPro"/>
</dbReference>
<feature type="compositionally biased region" description="Low complexity" evidence="6">
    <location>
        <begin position="193"/>
        <end position="203"/>
    </location>
</feature>
<dbReference type="EMBL" id="KK101504">
    <property type="protein sequence ID" value="KIZ00635.1"/>
    <property type="molecule type" value="Genomic_DNA"/>
</dbReference>
<keyword evidence="10" id="KW-1185">Reference proteome</keyword>
<dbReference type="Proteomes" id="UP000054498">
    <property type="component" value="Unassembled WGS sequence"/>
</dbReference>
<feature type="region of interest" description="Disordered" evidence="6">
    <location>
        <begin position="164"/>
        <end position="203"/>
    </location>
</feature>
<reference evidence="9 10" key="1">
    <citation type="journal article" date="2013" name="BMC Genomics">
        <title>Reconstruction of the lipid metabolism for the microalga Monoraphidium neglectum from its genome sequence reveals characteristics suitable for biofuel production.</title>
        <authorList>
            <person name="Bogen C."/>
            <person name="Al-Dilaimi A."/>
            <person name="Albersmeier A."/>
            <person name="Wichmann J."/>
            <person name="Grundmann M."/>
            <person name="Rupp O."/>
            <person name="Lauersen K.J."/>
            <person name="Blifernez-Klassen O."/>
            <person name="Kalinowski J."/>
            <person name="Goesmann A."/>
            <person name="Mussgnug J.H."/>
            <person name="Kruse O."/>
        </authorList>
    </citation>
    <scope>NUCLEOTIDE SEQUENCE [LARGE SCALE GENOMIC DNA]</scope>
    <source>
        <strain evidence="9 10">SAG 48.87</strain>
    </source>
</reference>
<keyword evidence="2" id="KW-0805">Transcription regulation</keyword>
<feature type="coiled-coil region" evidence="5">
    <location>
        <begin position="530"/>
        <end position="564"/>
    </location>
</feature>
<feature type="compositionally biased region" description="Low complexity" evidence="6">
    <location>
        <begin position="244"/>
        <end position="253"/>
    </location>
</feature>
<sequence length="666" mass="69306">MDTDAIEQDLFWQGLGSPPQLLDTDDALVPDLLALLSADTTLDNAAACDADTPQLSAPFLVRATSDHSTDGSAHMGGDCVRSSSSAAATAESKASAGADACAPVAAASCFFHHNAVVTTTHAALAPQLSAPVFGSCVLPPVVALPLVLTPHIGQQQLPIPCGDIKQPQQQQQQQQLCQPAASPSESSDLTHISAGGSAADGLASPTASLAAAPIPVPASTGAKRKQQPAARAAPAAKAAKRRASAAAPSAAAAENDSDADTSSDDDEDDGGSEQQPLTKAQLAALRRRAPEVNWRAISDPAERRRQRRLAKNRVTAARSRERKKEQWAETAARLAALEQENAALRAQLRGLSEENAGLKARLASPYRGAGPADIPSAAPCGASRSYPEPAVLACLAIMHLVVLLAAPSGRAGCEGLGMIRRAGRAAAACSGRVLTSSGFARSRGSDGGGVAVAAKGEPQQGGGPWWGTLPHGARPALPHQQQQGQQQQGQQQQGQQGQQGPRMFAGGRRPTPWATGFSNDEERELLWAGYSDLSEQLSQAHSHNKTLQAELESLHAAVQRLQQRQSPDSDNQQRNAARAAAGPWQAASFLLLFLMVINIAGAIASFQLAASSFTCFGWGAKQQVAKGLLVRPMMELVSSAVPAANSIVVIVFCIQAIKAAWMCLAF</sequence>
<evidence type="ECO:0000256" key="3">
    <source>
        <dbReference type="ARBA" id="ARBA00023163"/>
    </source>
</evidence>
<dbReference type="STRING" id="145388.A0A0D2MBN6"/>
<dbReference type="CDD" id="cd14704">
    <property type="entry name" value="bZIP_HY5-like"/>
    <property type="match status" value="1"/>
</dbReference>
<evidence type="ECO:0000313" key="10">
    <source>
        <dbReference type="Proteomes" id="UP000054498"/>
    </source>
</evidence>
<evidence type="ECO:0000313" key="9">
    <source>
        <dbReference type="EMBL" id="KIZ00635.1"/>
    </source>
</evidence>
<feature type="region of interest" description="Disordered" evidence="6">
    <location>
        <begin position="438"/>
        <end position="518"/>
    </location>
</feature>
<dbReference type="InterPro" id="IPR051027">
    <property type="entry name" value="bZIP_transcription_factors"/>
</dbReference>
<feature type="domain" description="BZIP" evidence="8">
    <location>
        <begin position="302"/>
        <end position="365"/>
    </location>
</feature>
<protein>
    <recommendedName>
        <fullName evidence="8">BZIP domain-containing protein</fullName>
    </recommendedName>
</protein>
<evidence type="ECO:0000256" key="7">
    <source>
        <dbReference type="SAM" id="Phobius"/>
    </source>
</evidence>
<evidence type="ECO:0000256" key="2">
    <source>
        <dbReference type="ARBA" id="ARBA00023015"/>
    </source>
</evidence>
<dbReference type="SUPFAM" id="SSF57959">
    <property type="entry name" value="Leucine zipper domain"/>
    <property type="match status" value="1"/>
</dbReference>
<dbReference type="Pfam" id="PF00170">
    <property type="entry name" value="bZIP_1"/>
    <property type="match status" value="1"/>
</dbReference>
<evidence type="ECO:0000259" key="8">
    <source>
        <dbReference type="PROSITE" id="PS50217"/>
    </source>
</evidence>
<feature type="compositionally biased region" description="Polar residues" evidence="6">
    <location>
        <begin position="181"/>
        <end position="190"/>
    </location>
</feature>
<dbReference type="GO" id="GO:0005634">
    <property type="term" value="C:nucleus"/>
    <property type="evidence" value="ECO:0007669"/>
    <property type="project" value="UniProtKB-SubCell"/>
</dbReference>
<keyword evidence="7" id="KW-1133">Transmembrane helix</keyword>
<dbReference type="InterPro" id="IPR004827">
    <property type="entry name" value="bZIP"/>
</dbReference>
<evidence type="ECO:0000256" key="4">
    <source>
        <dbReference type="ARBA" id="ARBA00023242"/>
    </source>
</evidence>
<evidence type="ECO:0000256" key="5">
    <source>
        <dbReference type="SAM" id="Coils"/>
    </source>
</evidence>
<dbReference type="InterPro" id="IPR046347">
    <property type="entry name" value="bZIP_sf"/>
</dbReference>
<keyword evidence="5" id="KW-0175">Coiled coil</keyword>
<keyword evidence="7" id="KW-0812">Transmembrane</keyword>
<dbReference type="RefSeq" id="XP_013899654.1">
    <property type="nucleotide sequence ID" value="XM_014044200.1"/>
</dbReference>
<feature type="region of interest" description="Disordered" evidence="6">
    <location>
        <begin position="218"/>
        <end position="277"/>
    </location>
</feature>
<comment type="subcellular location">
    <subcellularLocation>
        <location evidence="1">Nucleus</location>
    </subcellularLocation>
</comment>
<name>A0A0D2MBN6_9CHLO</name>
<keyword evidence="7" id="KW-0472">Membrane</keyword>
<feature type="region of interest" description="Disordered" evidence="6">
    <location>
        <begin position="297"/>
        <end position="322"/>
    </location>
</feature>
<accession>A0A0D2MBN6</accession>
<dbReference type="OrthoDB" id="644067at2759"/>
<organism evidence="9 10">
    <name type="scientific">Monoraphidium neglectum</name>
    <dbReference type="NCBI Taxonomy" id="145388"/>
    <lineage>
        <taxon>Eukaryota</taxon>
        <taxon>Viridiplantae</taxon>
        <taxon>Chlorophyta</taxon>
        <taxon>core chlorophytes</taxon>
        <taxon>Chlorophyceae</taxon>
        <taxon>CS clade</taxon>
        <taxon>Sphaeropleales</taxon>
        <taxon>Selenastraceae</taxon>
        <taxon>Monoraphidium</taxon>
    </lineage>
</organism>